<proteinExistence type="predicted"/>
<dbReference type="AlphaFoldDB" id="A0A7E6D937"/>
<evidence type="ECO:0000313" key="1">
    <source>
        <dbReference type="Proteomes" id="UP000504628"/>
    </source>
</evidence>
<protein>
    <submittedName>
        <fullName evidence="2">Small integral membrane protein 14 isoform X2</fullName>
    </submittedName>
</protein>
<sequence length="97" mass="10730">MLGRQTAGVSSRCNLLRRRPRKRVDPGLVVYSDVVSLTKTEEGRKPEAESSTRSVRKLQAVFLPSLGPGPHPPRPVGYCLGGPTAVTCWFTCFHFDF</sequence>
<gene>
    <name evidence="2" type="primary">SMIM14</name>
</gene>
<dbReference type="RefSeq" id="XP_035875747.1">
    <property type="nucleotide sequence ID" value="XM_036019854.1"/>
</dbReference>
<dbReference type="CTD" id="201895"/>
<evidence type="ECO:0000313" key="2">
    <source>
        <dbReference type="RefSeq" id="XP_035875747.1"/>
    </source>
</evidence>
<name>A0A7E6D937_9CHIR</name>
<dbReference type="GeneID" id="114491571"/>
<dbReference type="Proteomes" id="UP000504628">
    <property type="component" value="Chromosome 1"/>
</dbReference>
<reference evidence="2" key="1">
    <citation type="submission" date="2025-08" db="UniProtKB">
        <authorList>
            <consortium name="RefSeq"/>
        </authorList>
    </citation>
    <scope>IDENTIFICATION</scope>
    <source>
        <tissue evidence="2">Muscle</tissue>
    </source>
</reference>
<keyword evidence="1" id="KW-1185">Reference proteome</keyword>
<accession>A0A7E6D937</accession>
<organism evidence="1 2">
    <name type="scientific">Phyllostomus discolor</name>
    <name type="common">pale spear-nosed bat</name>
    <dbReference type="NCBI Taxonomy" id="89673"/>
    <lineage>
        <taxon>Eukaryota</taxon>
        <taxon>Metazoa</taxon>
        <taxon>Chordata</taxon>
        <taxon>Craniata</taxon>
        <taxon>Vertebrata</taxon>
        <taxon>Euteleostomi</taxon>
        <taxon>Mammalia</taxon>
        <taxon>Eutheria</taxon>
        <taxon>Laurasiatheria</taxon>
        <taxon>Chiroptera</taxon>
        <taxon>Yangochiroptera</taxon>
        <taxon>Phyllostomidae</taxon>
        <taxon>Phyllostominae</taxon>
        <taxon>Phyllostomus</taxon>
    </lineage>
</organism>